<feature type="domain" description="Ribose-phosphate pyrophosphokinase N-terminal" evidence="12">
    <location>
        <begin position="4"/>
        <end position="112"/>
    </location>
</feature>
<keyword evidence="7 10" id="KW-0067">ATP-binding</keyword>
<dbReference type="RefSeq" id="WP_089670721.1">
    <property type="nucleotide sequence ID" value="NZ_CP024845.1"/>
</dbReference>
<dbReference type="GO" id="GO:0016301">
    <property type="term" value="F:kinase activity"/>
    <property type="evidence" value="ECO:0007669"/>
    <property type="project" value="UniProtKB-KW"/>
</dbReference>
<reference evidence="13 14" key="1">
    <citation type="submission" date="2016-10" db="EMBL/GenBank/DDBJ databases">
        <authorList>
            <person name="de Groot N.N."/>
        </authorList>
    </citation>
    <scope>NUCLEOTIDE SEQUENCE [LARGE SCALE GENOMIC DNA]</scope>
    <source>
        <strain evidence="13 14">DSM 22187</strain>
    </source>
</reference>
<evidence type="ECO:0000259" key="12">
    <source>
        <dbReference type="Pfam" id="PF13793"/>
    </source>
</evidence>
<comment type="cofactor">
    <cofactor evidence="10">
        <name>Mg(2+)</name>
        <dbReference type="ChEBI" id="CHEBI:18420"/>
    </cofactor>
    <text evidence="10">Binds 2 Mg(2+) ions per subunit.</text>
</comment>
<dbReference type="NCBIfam" id="TIGR01251">
    <property type="entry name" value="ribP_PPkin"/>
    <property type="match status" value="1"/>
</dbReference>
<keyword evidence="5 10" id="KW-0547">Nucleotide-binding</keyword>
<dbReference type="AlphaFoldDB" id="A0A1H6R5F9"/>
<evidence type="ECO:0000259" key="11">
    <source>
        <dbReference type="Pfam" id="PF00156"/>
    </source>
</evidence>
<comment type="function">
    <text evidence="10">Involved in the biosynthesis of the central metabolite phospho-alpha-D-ribosyl-1-pyrophosphate (PRPP) via the transfer of pyrophosphoryl group from ATP to 1-hydroxyl of ribose-5-phosphate (Rib-5-P).</text>
</comment>
<dbReference type="InterPro" id="IPR029099">
    <property type="entry name" value="Pribosyltran_N"/>
</dbReference>
<evidence type="ECO:0000256" key="7">
    <source>
        <dbReference type="ARBA" id="ARBA00022840"/>
    </source>
</evidence>
<keyword evidence="4 10" id="KW-0545">Nucleotide biosynthesis</keyword>
<dbReference type="CDD" id="cd06223">
    <property type="entry name" value="PRTases_typeI"/>
    <property type="match status" value="1"/>
</dbReference>
<keyword evidence="1 10" id="KW-0963">Cytoplasm</keyword>
<dbReference type="Proteomes" id="UP000198888">
    <property type="component" value="Unassembled WGS sequence"/>
</dbReference>
<evidence type="ECO:0000256" key="9">
    <source>
        <dbReference type="ARBA" id="ARBA00049535"/>
    </source>
</evidence>
<keyword evidence="8 10" id="KW-0460">Magnesium</keyword>
<keyword evidence="2 10" id="KW-0808">Transferase</keyword>
<dbReference type="SUPFAM" id="SSF53271">
    <property type="entry name" value="PRTase-like"/>
    <property type="match status" value="1"/>
</dbReference>
<dbReference type="FunFam" id="3.40.50.2020:FF:000014">
    <property type="entry name" value="Ribose-phosphate pyrophosphokinase 1"/>
    <property type="match status" value="1"/>
</dbReference>
<comment type="pathway">
    <text evidence="10">Metabolic intermediate biosynthesis; 5-phospho-alpha-D-ribose 1-diphosphate biosynthesis; 5-phospho-alpha-D-ribose 1-diphosphate from D-ribose 5-phosphate (route I): step 1/1.</text>
</comment>
<evidence type="ECO:0000256" key="4">
    <source>
        <dbReference type="ARBA" id="ARBA00022727"/>
    </source>
</evidence>
<dbReference type="Gene3D" id="3.40.50.2020">
    <property type="match status" value="2"/>
</dbReference>
<dbReference type="Pfam" id="PF00156">
    <property type="entry name" value="Pribosyltran"/>
    <property type="match status" value="1"/>
</dbReference>
<dbReference type="KEGG" id="hae:halTADL_1742"/>
<evidence type="ECO:0000256" key="5">
    <source>
        <dbReference type="ARBA" id="ARBA00022741"/>
    </source>
</evidence>
<dbReference type="GO" id="GO:0005524">
    <property type="term" value="F:ATP binding"/>
    <property type="evidence" value="ECO:0007669"/>
    <property type="project" value="UniProtKB-KW"/>
</dbReference>
<evidence type="ECO:0000313" key="13">
    <source>
        <dbReference type="EMBL" id="SEI49686.1"/>
    </source>
</evidence>
<dbReference type="PANTHER" id="PTHR10210">
    <property type="entry name" value="RIBOSE-PHOSPHATE DIPHOSPHOKINASE FAMILY MEMBER"/>
    <property type="match status" value="1"/>
</dbReference>
<dbReference type="STRING" id="1073996.SAMN05444271_101223"/>
<comment type="catalytic activity">
    <reaction evidence="9 10">
        <text>D-ribose 5-phosphate + ATP = 5-phospho-alpha-D-ribose 1-diphosphate + AMP + H(+)</text>
        <dbReference type="Rhea" id="RHEA:15609"/>
        <dbReference type="ChEBI" id="CHEBI:15378"/>
        <dbReference type="ChEBI" id="CHEBI:30616"/>
        <dbReference type="ChEBI" id="CHEBI:58017"/>
        <dbReference type="ChEBI" id="CHEBI:78346"/>
        <dbReference type="ChEBI" id="CHEBI:456215"/>
        <dbReference type="EC" id="2.7.6.1"/>
    </reaction>
</comment>
<accession>A0A1H6R5F9</accession>
<accession>A0A2H4Q2B0</accession>
<comment type="similarity">
    <text evidence="10">Belongs to the ribose-phosphate pyrophosphokinase family. Class III (archaeal) subfamily.</text>
</comment>
<feature type="binding site" evidence="10">
    <location>
        <position position="124"/>
    </location>
    <ligand>
        <name>Mg(2+)</name>
        <dbReference type="ChEBI" id="CHEBI:18420"/>
        <label>1</label>
    </ligand>
</feature>
<keyword evidence="3 10" id="KW-0479">Metal-binding</keyword>
<dbReference type="GO" id="GO:0006164">
    <property type="term" value="P:purine nucleotide biosynthetic process"/>
    <property type="evidence" value="ECO:0007669"/>
    <property type="project" value="TreeGrafter"/>
</dbReference>
<dbReference type="InterPro" id="IPR000836">
    <property type="entry name" value="PRTase_dom"/>
</dbReference>
<gene>
    <name evidence="10" type="primary">prs</name>
    <name evidence="13" type="ORF">SAMN05444271_101223</name>
</gene>
<dbReference type="SMART" id="SM01400">
    <property type="entry name" value="Pribosyltran_N"/>
    <property type="match status" value="1"/>
</dbReference>
<feature type="active site" evidence="10">
    <location>
        <position position="185"/>
    </location>
</feature>
<evidence type="ECO:0000256" key="1">
    <source>
        <dbReference type="ARBA" id="ARBA00022490"/>
    </source>
</evidence>
<dbReference type="UniPathway" id="UPA00087">
    <property type="reaction ID" value="UER00172"/>
</dbReference>
<name>A0A1H6R5F9_9EURY</name>
<dbReference type="Pfam" id="PF13793">
    <property type="entry name" value="Pribosyltran_N"/>
    <property type="match status" value="1"/>
</dbReference>
<evidence type="ECO:0000256" key="6">
    <source>
        <dbReference type="ARBA" id="ARBA00022777"/>
    </source>
</evidence>
<dbReference type="GeneID" id="35002528"/>
<organism evidence="13 14">
    <name type="scientific">Halohasta litchfieldiae</name>
    <dbReference type="NCBI Taxonomy" id="1073996"/>
    <lineage>
        <taxon>Archaea</taxon>
        <taxon>Methanobacteriati</taxon>
        <taxon>Methanobacteriota</taxon>
        <taxon>Stenosarchaea group</taxon>
        <taxon>Halobacteria</taxon>
        <taxon>Halobacteriales</taxon>
        <taxon>Haloferacaceae</taxon>
        <taxon>Halohasta</taxon>
    </lineage>
</organism>
<dbReference type="EMBL" id="FNYR01000001">
    <property type="protein sequence ID" value="SEI49686.1"/>
    <property type="molecule type" value="Genomic_DNA"/>
</dbReference>
<evidence type="ECO:0000256" key="8">
    <source>
        <dbReference type="ARBA" id="ARBA00022842"/>
    </source>
</evidence>
<dbReference type="OrthoDB" id="371997at2157"/>
<protein>
    <recommendedName>
        <fullName evidence="10">Ribose-phosphate pyrophosphokinase</fullName>
        <shortName evidence="10">RPPK</shortName>
        <ecNumber evidence="10">2.7.6.1</ecNumber>
    </recommendedName>
    <alternativeName>
        <fullName evidence="10">5-phospho-D-ribosyl alpha-1-diphosphate synthase</fullName>
    </alternativeName>
    <alternativeName>
        <fullName evidence="10">Phosphoribosyl diphosphate synthase</fullName>
    </alternativeName>
    <alternativeName>
        <fullName evidence="10">Phosphoribosyl pyrophosphate synthase</fullName>
        <shortName evidence="10">P-Rib-PP synthase</shortName>
        <shortName evidence="10">PRPP synthase</shortName>
        <shortName evidence="10">PRPPase</shortName>
    </alternativeName>
</protein>
<keyword evidence="6 10" id="KW-0418">Kinase</keyword>
<feature type="binding site" evidence="10">
    <location>
        <position position="161"/>
    </location>
    <ligand>
        <name>Mg(2+)</name>
        <dbReference type="ChEBI" id="CHEBI:18420"/>
        <label>2</label>
    </ligand>
</feature>
<evidence type="ECO:0000256" key="3">
    <source>
        <dbReference type="ARBA" id="ARBA00022723"/>
    </source>
</evidence>
<dbReference type="InterPro" id="IPR037514">
    <property type="entry name" value="Rib-P_diPkinase_arc"/>
</dbReference>
<comment type="caution">
    <text evidence="10">Lacks conserved residue(s) required for the propagation of feature annotation.</text>
</comment>
<dbReference type="GO" id="GO:0006015">
    <property type="term" value="P:5-phosphoribose 1-diphosphate biosynthetic process"/>
    <property type="evidence" value="ECO:0007669"/>
    <property type="project" value="UniProtKB-UniRule"/>
</dbReference>
<evidence type="ECO:0000256" key="10">
    <source>
        <dbReference type="HAMAP-Rule" id="MF_00583"/>
    </source>
</evidence>
<dbReference type="GO" id="GO:0005737">
    <property type="term" value="C:cytoplasm"/>
    <property type="evidence" value="ECO:0007669"/>
    <property type="project" value="UniProtKB-SubCell"/>
</dbReference>
<dbReference type="EC" id="2.7.6.1" evidence="10"/>
<dbReference type="GO" id="GO:0000287">
    <property type="term" value="F:magnesium ion binding"/>
    <property type="evidence" value="ECO:0007669"/>
    <property type="project" value="UniProtKB-UniRule"/>
</dbReference>
<dbReference type="InterPro" id="IPR029057">
    <property type="entry name" value="PRTase-like"/>
</dbReference>
<comment type="subcellular location">
    <subcellularLocation>
        <location evidence="10">Cytoplasm</location>
    </subcellularLocation>
</comment>
<dbReference type="InterPro" id="IPR005946">
    <property type="entry name" value="Rib-P_diPkinase"/>
</dbReference>
<sequence length="286" mass="29925">MTTIVPASTSQALAASLADEGVGSLTVPSYDRFADGETLAAVPEFDDDEAIIVASTATNDAHIELLQLQDAVREAGAEDVTTVIPYLGYARQDKAFTHGQPISVRAMAKAISTGTDRVFMVEPHEPAVAEFFTVPTESIDAASLLAEPLSDLQNPLFVAPDEGAIELATTTRDAYGSGDVDYFEKDRDYETGEVELTPSDAPVEGRDVVVVDDIIATGGTMSGAIEVLNSRDAGRVYAVCVHPVLAAAALTKLAAAGVERVIGTDSLERAVSDVSVAPAIAARLDE</sequence>
<dbReference type="HAMAP" id="MF_00583_A">
    <property type="entry name" value="RibP_PPkinase_A"/>
    <property type="match status" value="1"/>
</dbReference>
<feature type="binding site" evidence="10">
    <location>
        <position position="187"/>
    </location>
    <ligand>
        <name>D-ribose 5-phosphate</name>
        <dbReference type="ChEBI" id="CHEBI:78346"/>
    </ligand>
</feature>
<evidence type="ECO:0000313" key="14">
    <source>
        <dbReference type="Proteomes" id="UP000198888"/>
    </source>
</evidence>
<feature type="domain" description="Phosphoribosyltransferase" evidence="11">
    <location>
        <begin position="140"/>
        <end position="242"/>
    </location>
</feature>
<dbReference type="GO" id="GO:0004749">
    <property type="term" value="F:ribose phosphate diphosphokinase activity"/>
    <property type="evidence" value="ECO:0007669"/>
    <property type="project" value="UniProtKB-UniRule"/>
</dbReference>
<keyword evidence="14" id="KW-1185">Reference proteome</keyword>
<evidence type="ECO:0000256" key="2">
    <source>
        <dbReference type="ARBA" id="ARBA00022679"/>
    </source>
</evidence>
<proteinExistence type="inferred from homology"/>
<feature type="binding site" evidence="10">
    <location>
        <position position="212"/>
    </location>
    <ligand>
        <name>D-ribose 5-phosphate</name>
        <dbReference type="ChEBI" id="CHEBI:78346"/>
    </ligand>
</feature>
<feature type="binding site" evidence="10">
    <location>
        <begin position="91"/>
        <end position="92"/>
    </location>
    <ligand>
        <name>ATP</name>
        <dbReference type="ChEBI" id="CHEBI:30616"/>
    </ligand>
</feature>
<dbReference type="PANTHER" id="PTHR10210:SF32">
    <property type="entry name" value="RIBOSE-PHOSPHATE PYROPHOSPHOKINASE 2"/>
    <property type="match status" value="1"/>
</dbReference>
<dbReference type="GO" id="GO:0002189">
    <property type="term" value="C:ribose phosphate diphosphokinase complex"/>
    <property type="evidence" value="ECO:0007669"/>
    <property type="project" value="TreeGrafter"/>
</dbReference>
<feature type="binding site" evidence="10">
    <location>
        <begin position="35"/>
        <end position="37"/>
    </location>
    <ligand>
        <name>ATP</name>
        <dbReference type="ChEBI" id="CHEBI:30616"/>
    </ligand>
</feature>